<feature type="transmembrane region" description="Helical" evidence="11">
    <location>
        <begin position="177"/>
        <end position="201"/>
    </location>
</feature>
<feature type="domain" description="Connexin N-terminal" evidence="12">
    <location>
        <begin position="58"/>
        <end position="91"/>
    </location>
</feature>
<feature type="region of interest" description="Disordered" evidence="10">
    <location>
        <begin position="321"/>
        <end position="385"/>
    </location>
</feature>
<accession>A0AAD7RNX8</accession>
<evidence type="ECO:0000256" key="11">
    <source>
        <dbReference type="SAM" id="Phobius"/>
    </source>
</evidence>
<feature type="transmembrane region" description="Helical" evidence="11">
    <location>
        <begin position="92"/>
        <end position="113"/>
    </location>
</feature>
<dbReference type="InterPro" id="IPR013092">
    <property type="entry name" value="Connexin_N"/>
</dbReference>
<evidence type="ECO:0000256" key="7">
    <source>
        <dbReference type="ARBA" id="ARBA00022989"/>
    </source>
</evidence>
<dbReference type="GO" id="GO:0005922">
    <property type="term" value="C:connexin complex"/>
    <property type="evidence" value="ECO:0007669"/>
    <property type="project" value="InterPro"/>
</dbReference>
<evidence type="ECO:0000256" key="2">
    <source>
        <dbReference type="ARBA" id="ARBA00004651"/>
    </source>
</evidence>
<dbReference type="Pfam" id="PF00029">
    <property type="entry name" value="Connexin"/>
    <property type="match status" value="1"/>
</dbReference>
<comment type="similarity">
    <text evidence="9">Belongs to the connexin family.</text>
</comment>
<dbReference type="InterPro" id="IPR019570">
    <property type="entry name" value="Connexin_CCC"/>
</dbReference>
<keyword evidence="3" id="KW-1003">Cell membrane</keyword>
<gene>
    <name evidence="14" type="ORF">AAFF_G00155840</name>
</gene>
<dbReference type="GO" id="GO:0007267">
    <property type="term" value="P:cell-cell signaling"/>
    <property type="evidence" value="ECO:0007669"/>
    <property type="project" value="TreeGrafter"/>
</dbReference>
<organism evidence="14 15">
    <name type="scientific">Aldrovandia affinis</name>
    <dbReference type="NCBI Taxonomy" id="143900"/>
    <lineage>
        <taxon>Eukaryota</taxon>
        <taxon>Metazoa</taxon>
        <taxon>Chordata</taxon>
        <taxon>Craniata</taxon>
        <taxon>Vertebrata</taxon>
        <taxon>Euteleostomi</taxon>
        <taxon>Actinopterygii</taxon>
        <taxon>Neopterygii</taxon>
        <taxon>Teleostei</taxon>
        <taxon>Notacanthiformes</taxon>
        <taxon>Halosauridae</taxon>
        <taxon>Aldrovandia</taxon>
    </lineage>
</organism>
<dbReference type="InterPro" id="IPR017990">
    <property type="entry name" value="Connexin_CS"/>
</dbReference>
<evidence type="ECO:0000313" key="14">
    <source>
        <dbReference type="EMBL" id="KAJ8387483.1"/>
    </source>
</evidence>
<dbReference type="PROSITE" id="PS00408">
    <property type="entry name" value="CONNEXINS_2"/>
    <property type="match status" value="1"/>
</dbReference>
<dbReference type="GO" id="GO:0005243">
    <property type="term" value="F:gap junction channel activity"/>
    <property type="evidence" value="ECO:0007669"/>
    <property type="project" value="TreeGrafter"/>
</dbReference>
<keyword evidence="4 9" id="KW-0812">Transmembrane</keyword>
<evidence type="ECO:0000256" key="5">
    <source>
        <dbReference type="ARBA" id="ARBA00022868"/>
    </source>
</evidence>
<feature type="compositionally biased region" description="Basic and acidic residues" evidence="10">
    <location>
        <begin position="321"/>
        <end position="336"/>
    </location>
</feature>
<dbReference type="PROSITE" id="PS00407">
    <property type="entry name" value="CONNEXINS_1"/>
    <property type="match status" value="1"/>
</dbReference>
<feature type="transmembrane region" description="Helical" evidence="11">
    <location>
        <begin position="236"/>
        <end position="257"/>
    </location>
</feature>
<reference evidence="14" key="1">
    <citation type="journal article" date="2023" name="Science">
        <title>Genome structures resolve the early diversification of teleost fishes.</title>
        <authorList>
            <person name="Parey E."/>
            <person name="Louis A."/>
            <person name="Montfort J."/>
            <person name="Bouchez O."/>
            <person name="Roques C."/>
            <person name="Iampietro C."/>
            <person name="Lluch J."/>
            <person name="Castinel A."/>
            <person name="Donnadieu C."/>
            <person name="Desvignes T."/>
            <person name="Floi Bucao C."/>
            <person name="Jouanno E."/>
            <person name="Wen M."/>
            <person name="Mejri S."/>
            <person name="Dirks R."/>
            <person name="Jansen H."/>
            <person name="Henkel C."/>
            <person name="Chen W.J."/>
            <person name="Zahm M."/>
            <person name="Cabau C."/>
            <person name="Klopp C."/>
            <person name="Thompson A.W."/>
            <person name="Robinson-Rechavi M."/>
            <person name="Braasch I."/>
            <person name="Lecointre G."/>
            <person name="Bobe J."/>
            <person name="Postlethwait J.H."/>
            <person name="Berthelot C."/>
            <person name="Roest Crollius H."/>
            <person name="Guiguen Y."/>
        </authorList>
    </citation>
    <scope>NUCLEOTIDE SEQUENCE</scope>
    <source>
        <strain evidence="14">NC1722</strain>
    </source>
</reference>
<keyword evidence="15" id="KW-1185">Reference proteome</keyword>
<keyword evidence="6" id="KW-0965">Cell junction</keyword>
<protein>
    <recommendedName>
        <fullName evidence="9">Gap junction protein</fullName>
    </recommendedName>
</protein>
<comment type="subcellular location">
    <subcellularLocation>
        <location evidence="1">Cell junction</location>
        <location evidence="1">Gap junction</location>
    </subcellularLocation>
    <subcellularLocation>
        <location evidence="2 9">Cell membrane</location>
        <topology evidence="2 9">Multi-pass membrane protein</topology>
    </subcellularLocation>
</comment>
<sequence>MQYCLLIKSQVQRMSRADWGFLERLLEEGQEYSTGVGRVWLTVLLLFRMLVLGTAAESTWDDEQSDFVCNTKQPGCVLVCYDQAFPISHFRYFVLQVIFVSTPTIFYFIYVALRISWDEKHEAADARMRRGEVGGGRSGKGAQEVEGADGEKGEAKRAGGGRDNALREGPKLKGKLLCAYAASILLKLLLEVGFSVGLWYLYGFIIHPRYVCQRLPCPHKVDCFVSRPTEKTIFTVYMQTIAAVSVLLNIVELFYLLQRGVTHHLEKKYLGKAPVTVRIEREPSMLDLPEESTLSYHEKGHLYLPVGNTSFPQPCQGYVRPESEPDWAARDQRETKSSLSNPLPSYSTCMRVIKSASPRASPKRSSHSEQSKKSKRKDIKQKQYV</sequence>
<evidence type="ECO:0000256" key="10">
    <source>
        <dbReference type="SAM" id="MobiDB-lite"/>
    </source>
</evidence>
<evidence type="ECO:0000256" key="9">
    <source>
        <dbReference type="RuleBase" id="RU000630"/>
    </source>
</evidence>
<dbReference type="SMART" id="SM00037">
    <property type="entry name" value="CNX"/>
    <property type="match status" value="1"/>
</dbReference>
<dbReference type="InterPro" id="IPR000500">
    <property type="entry name" value="Connexin"/>
</dbReference>
<dbReference type="PRINTS" id="PR00206">
    <property type="entry name" value="CONNEXIN"/>
</dbReference>
<feature type="transmembrane region" description="Helical" evidence="11">
    <location>
        <begin position="39"/>
        <end position="56"/>
    </location>
</feature>
<comment type="subunit">
    <text evidence="9">A connexon is composed of a hexamer of connexins.</text>
</comment>
<dbReference type="PANTHER" id="PTHR11984">
    <property type="entry name" value="CONNEXIN"/>
    <property type="match status" value="1"/>
</dbReference>
<feature type="domain" description="Connexin cysteine-rich" evidence="13">
    <location>
        <begin position="190"/>
        <end position="256"/>
    </location>
</feature>
<keyword evidence="8 11" id="KW-0472">Membrane</keyword>
<dbReference type="PANTHER" id="PTHR11984:SF39">
    <property type="entry name" value="GAP JUNCTION PROTEIN"/>
    <property type="match status" value="1"/>
</dbReference>
<dbReference type="SMART" id="SM01089">
    <property type="entry name" value="Connexin_CCC"/>
    <property type="match status" value="1"/>
</dbReference>
<evidence type="ECO:0000256" key="8">
    <source>
        <dbReference type="ARBA" id="ARBA00023136"/>
    </source>
</evidence>
<keyword evidence="7 11" id="KW-1133">Transmembrane helix</keyword>
<comment type="function">
    <text evidence="9">One gap junction consists of a cluster of closely packed pairs of transmembrane channels, the connexons, through which materials of low MW diffuse from one cell to a neighboring cell.</text>
</comment>
<evidence type="ECO:0000313" key="15">
    <source>
        <dbReference type="Proteomes" id="UP001221898"/>
    </source>
</evidence>
<dbReference type="AlphaFoldDB" id="A0AAD7RNX8"/>
<name>A0AAD7RNX8_9TELE</name>
<evidence type="ECO:0000259" key="12">
    <source>
        <dbReference type="SMART" id="SM00037"/>
    </source>
</evidence>
<evidence type="ECO:0000256" key="6">
    <source>
        <dbReference type="ARBA" id="ARBA00022949"/>
    </source>
</evidence>
<dbReference type="Proteomes" id="UP001221898">
    <property type="component" value="Unassembled WGS sequence"/>
</dbReference>
<evidence type="ECO:0000256" key="1">
    <source>
        <dbReference type="ARBA" id="ARBA00004610"/>
    </source>
</evidence>
<feature type="compositionally biased region" description="Polar residues" evidence="10">
    <location>
        <begin position="337"/>
        <end position="348"/>
    </location>
</feature>
<proteinExistence type="inferred from homology"/>
<evidence type="ECO:0000256" key="3">
    <source>
        <dbReference type="ARBA" id="ARBA00022475"/>
    </source>
</evidence>
<evidence type="ECO:0000256" key="4">
    <source>
        <dbReference type="ARBA" id="ARBA00022692"/>
    </source>
</evidence>
<keyword evidence="5 9" id="KW-0303">Gap junction</keyword>
<comment type="caution">
    <text evidence="14">The sequence shown here is derived from an EMBL/GenBank/DDBJ whole genome shotgun (WGS) entry which is preliminary data.</text>
</comment>
<dbReference type="EMBL" id="JAINUG010000210">
    <property type="protein sequence ID" value="KAJ8387483.1"/>
    <property type="molecule type" value="Genomic_DNA"/>
</dbReference>
<feature type="region of interest" description="Disordered" evidence="10">
    <location>
        <begin position="128"/>
        <end position="163"/>
    </location>
</feature>
<dbReference type="Gene3D" id="1.20.1440.80">
    <property type="entry name" value="Gap junction channel protein cysteine-rich domain"/>
    <property type="match status" value="1"/>
</dbReference>
<evidence type="ECO:0000259" key="13">
    <source>
        <dbReference type="SMART" id="SM01089"/>
    </source>
</evidence>
<dbReference type="InterPro" id="IPR038359">
    <property type="entry name" value="Connexin_N_sf"/>
</dbReference>